<evidence type="ECO:0000313" key="4">
    <source>
        <dbReference type="Proteomes" id="UP000242367"/>
    </source>
</evidence>
<evidence type="ECO:0000256" key="1">
    <source>
        <dbReference type="SAM" id="MobiDB-lite"/>
    </source>
</evidence>
<name>A0A2P4UDR7_9ACTN</name>
<feature type="region of interest" description="Disordered" evidence="1">
    <location>
        <begin position="78"/>
        <end position="122"/>
    </location>
</feature>
<dbReference type="Gene3D" id="3.90.850.10">
    <property type="entry name" value="Fumarylacetoacetase-like, C-terminal domain"/>
    <property type="match status" value="1"/>
</dbReference>
<reference evidence="3 4" key="1">
    <citation type="journal article" date="2017" name="Chemistry">
        <title>Isolation, Biosynthesis and Chemical Modifications of Rubterolones A-F: Rare Tropolone Alkaloids from Actinomadura sp. 5-2.</title>
        <authorList>
            <person name="Guo H."/>
            <person name="Benndorf R."/>
            <person name="Leichnitz D."/>
            <person name="Klassen J.L."/>
            <person name="Vollmers J."/>
            <person name="Gorls H."/>
            <person name="Steinacker M."/>
            <person name="Weigel C."/>
            <person name="Dahse H.M."/>
            <person name="Kaster A.K."/>
            <person name="de Beer Z.W."/>
            <person name="Poulsen M."/>
            <person name="Beemelmanns C."/>
        </authorList>
    </citation>
    <scope>NUCLEOTIDE SEQUENCE [LARGE SCALE GENOMIC DNA]</scope>
    <source>
        <strain evidence="3 4">5-2</strain>
    </source>
</reference>
<accession>A0A2P4UDR7</accession>
<feature type="compositionally biased region" description="Polar residues" evidence="1">
    <location>
        <begin position="106"/>
        <end position="122"/>
    </location>
</feature>
<dbReference type="Proteomes" id="UP000242367">
    <property type="component" value="Unassembled WGS sequence"/>
</dbReference>
<dbReference type="SUPFAM" id="SSF56529">
    <property type="entry name" value="FAH"/>
    <property type="match status" value="1"/>
</dbReference>
<sequence>MRIEGVDKVAVRCVALSGVRGERLITPTGPWLLTRDEFGNPDDLCSINGAEVQRGRTRDLISSIPALIAKRPLWASAAAHSAGSPRATSWSRPSRASTGHDRETRPQTSGVILSSTPSRALP</sequence>
<feature type="domain" description="Fumarylacetoacetase-like C-terminal" evidence="2">
    <location>
        <begin position="25"/>
        <end position="69"/>
    </location>
</feature>
<comment type="caution">
    <text evidence="3">The sequence shown here is derived from an EMBL/GenBank/DDBJ whole genome shotgun (WGS) entry which is preliminary data.</text>
</comment>
<feature type="compositionally biased region" description="Polar residues" evidence="1">
    <location>
        <begin position="86"/>
        <end position="97"/>
    </location>
</feature>
<dbReference type="Pfam" id="PF01557">
    <property type="entry name" value="FAA_hydrolase"/>
    <property type="match status" value="1"/>
</dbReference>
<dbReference type="GO" id="GO:0003824">
    <property type="term" value="F:catalytic activity"/>
    <property type="evidence" value="ECO:0007669"/>
    <property type="project" value="InterPro"/>
</dbReference>
<dbReference type="EMBL" id="MTBP01000003">
    <property type="protein sequence ID" value="POM23189.1"/>
    <property type="molecule type" value="Genomic_DNA"/>
</dbReference>
<evidence type="ECO:0000259" key="2">
    <source>
        <dbReference type="Pfam" id="PF01557"/>
    </source>
</evidence>
<dbReference type="AlphaFoldDB" id="A0A2P4UDR7"/>
<dbReference type="InterPro" id="IPR011234">
    <property type="entry name" value="Fumarylacetoacetase-like_C"/>
</dbReference>
<gene>
    <name evidence="3" type="ORF">BTM25_43410</name>
</gene>
<dbReference type="InterPro" id="IPR036663">
    <property type="entry name" value="Fumarylacetoacetase_C_sf"/>
</dbReference>
<dbReference type="RefSeq" id="WP_205648210.1">
    <property type="nucleotide sequence ID" value="NZ_MTBP01000003.1"/>
</dbReference>
<evidence type="ECO:0000313" key="3">
    <source>
        <dbReference type="EMBL" id="POM23189.1"/>
    </source>
</evidence>
<protein>
    <recommendedName>
        <fullName evidence="2">Fumarylacetoacetase-like C-terminal domain-containing protein</fullName>
    </recommendedName>
</protein>
<proteinExistence type="predicted"/>
<organism evidence="3 4">
    <name type="scientific">Actinomadura rubteroloni</name>
    <dbReference type="NCBI Taxonomy" id="1926885"/>
    <lineage>
        <taxon>Bacteria</taxon>
        <taxon>Bacillati</taxon>
        <taxon>Actinomycetota</taxon>
        <taxon>Actinomycetes</taxon>
        <taxon>Streptosporangiales</taxon>
        <taxon>Thermomonosporaceae</taxon>
        <taxon>Actinomadura</taxon>
    </lineage>
</organism>
<keyword evidence="4" id="KW-1185">Reference proteome</keyword>